<organism evidence="1 4">
    <name type="scientific">Hydra vulgaris</name>
    <name type="common">Hydra</name>
    <name type="synonym">Hydra attenuata</name>
    <dbReference type="NCBI Taxonomy" id="6087"/>
    <lineage>
        <taxon>Eukaryota</taxon>
        <taxon>Metazoa</taxon>
        <taxon>Cnidaria</taxon>
        <taxon>Hydrozoa</taxon>
        <taxon>Hydroidolina</taxon>
        <taxon>Anthoathecata</taxon>
        <taxon>Aplanulata</taxon>
        <taxon>Hydridae</taxon>
        <taxon>Hydra</taxon>
    </lineage>
</organism>
<evidence type="ECO:0000313" key="4">
    <source>
        <dbReference type="RefSeq" id="XP_065669691.1"/>
    </source>
</evidence>
<dbReference type="RefSeq" id="XP_065669691.1">
    <property type="nucleotide sequence ID" value="XM_065813619.1"/>
</dbReference>
<gene>
    <name evidence="2 3 4 5 6 7 8" type="primary">LOC136088812</name>
</gene>
<dbReference type="RefSeq" id="XP_065669692.1">
    <property type="nucleotide sequence ID" value="XM_065813620.1"/>
</dbReference>
<dbReference type="RefSeq" id="XP_065669694.1">
    <property type="nucleotide sequence ID" value="XM_065813622.1"/>
</dbReference>
<name>A0ABM4D5X1_HYDVU</name>
<evidence type="ECO:0000313" key="8">
    <source>
        <dbReference type="RefSeq" id="XP_065669695.1"/>
    </source>
</evidence>
<evidence type="ECO:0000313" key="7">
    <source>
        <dbReference type="RefSeq" id="XP_065669694.1"/>
    </source>
</evidence>
<protein>
    <submittedName>
        <fullName evidence="2 3">Uncharacterized protein LOC136088812 isoform X1</fullName>
    </submittedName>
</protein>
<proteinExistence type="predicted"/>
<dbReference type="PANTHER" id="PTHR33053:SF24">
    <property type="entry name" value="TRANSPOSASE DOMAIN-CONTAINING PROTEIN"/>
    <property type="match status" value="1"/>
</dbReference>
<evidence type="ECO:0000313" key="5">
    <source>
        <dbReference type="RefSeq" id="XP_065669692.1"/>
    </source>
</evidence>
<reference evidence="2 3" key="1">
    <citation type="submission" date="2025-05" db="UniProtKB">
        <authorList>
            <consortium name="RefSeq"/>
        </authorList>
    </citation>
    <scope>IDENTIFICATION</scope>
</reference>
<dbReference type="RefSeq" id="XP_065669695.1">
    <property type="nucleotide sequence ID" value="XM_065813623.1"/>
</dbReference>
<dbReference type="GeneID" id="136088812"/>
<evidence type="ECO:0000313" key="3">
    <source>
        <dbReference type="RefSeq" id="XP_065669690.1"/>
    </source>
</evidence>
<dbReference type="RefSeq" id="XP_065669690.1">
    <property type="nucleotide sequence ID" value="XM_065813618.1"/>
</dbReference>
<sequence>MHSVCLGVVRKLLSFLSSGPFSVELSSQSLKTISARLIHVSSFFPSDFNRRPRSLESMNKWKTTEFRSFLLYSGPIVLCDILSKPVYEHFLILHSSIFLLCRSQEHEVIKYCGELLKIFVTKAVVLYGKSFMSYSVHSLIHLHNDCLQFGPLGNFCAFPFENALGHLKRRIRSGYLPLQQVASSLSDNKSEHSSKVHTDGVSLQHCSGPLPNLGNFLQYKVCHYKNQRFSSGLRDSSVMVGQKCYQIVNILQEDLKSPLFLVRCFTVQTNFYDVPLASSKLSIFKVSCLSDTLHTICITLIW</sequence>
<dbReference type="Proteomes" id="UP001652625">
    <property type="component" value="Chromosome 12"/>
</dbReference>
<dbReference type="RefSeq" id="XP_065669693.1">
    <property type="nucleotide sequence ID" value="XM_065813621.1"/>
</dbReference>
<evidence type="ECO:0000313" key="2">
    <source>
        <dbReference type="RefSeq" id="XP_065669689.1"/>
    </source>
</evidence>
<evidence type="ECO:0000313" key="1">
    <source>
        <dbReference type="Proteomes" id="UP001652625"/>
    </source>
</evidence>
<evidence type="ECO:0000313" key="6">
    <source>
        <dbReference type="RefSeq" id="XP_065669693.1"/>
    </source>
</evidence>
<keyword evidence="1" id="KW-1185">Reference proteome</keyword>
<dbReference type="RefSeq" id="XP_065669689.1">
    <property type="nucleotide sequence ID" value="XM_065813617.1"/>
</dbReference>
<dbReference type="PANTHER" id="PTHR33053">
    <property type="entry name" value="PROTEIN, PUTATIVE-RELATED"/>
    <property type="match status" value="1"/>
</dbReference>
<accession>A0ABM4D5X1</accession>